<dbReference type="Proteomes" id="UP001177023">
    <property type="component" value="Unassembled WGS sequence"/>
</dbReference>
<evidence type="ECO:0000313" key="3">
    <source>
        <dbReference type="Proteomes" id="UP001177023"/>
    </source>
</evidence>
<protein>
    <submittedName>
        <fullName evidence="2">Uncharacterized protein</fullName>
    </submittedName>
</protein>
<gene>
    <name evidence="2" type="ORF">MSPICULIGERA_LOCUS576</name>
</gene>
<comment type="caution">
    <text evidence="2">The sequence shown here is derived from an EMBL/GenBank/DDBJ whole genome shotgun (WGS) entry which is preliminary data.</text>
</comment>
<accession>A0AA36FQM0</accession>
<feature type="region of interest" description="Disordered" evidence="1">
    <location>
        <begin position="61"/>
        <end position="128"/>
    </location>
</feature>
<reference evidence="2" key="1">
    <citation type="submission" date="2023-06" db="EMBL/GenBank/DDBJ databases">
        <authorList>
            <person name="Delattre M."/>
        </authorList>
    </citation>
    <scope>NUCLEOTIDE SEQUENCE</scope>
    <source>
        <strain evidence="2">AF72</strain>
    </source>
</reference>
<evidence type="ECO:0000256" key="1">
    <source>
        <dbReference type="SAM" id="MobiDB-lite"/>
    </source>
</evidence>
<feature type="compositionally biased region" description="Acidic residues" evidence="1">
    <location>
        <begin position="114"/>
        <end position="128"/>
    </location>
</feature>
<organism evidence="2 3">
    <name type="scientific">Mesorhabditis spiculigera</name>
    <dbReference type="NCBI Taxonomy" id="96644"/>
    <lineage>
        <taxon>Eukaryota</taxon>
        <taxon>Metazoa</taxon>
        <taxon>Ecdysozoa</taxon>
        <taxon>Nematoda</taxon>
        <taxon>Chromadorea</taxon>
        <taxon>Rhabditida</taxon>
        <taxon>Rhabditina</taxon>
        <taxon>Rhabditomorpha</taxon>
        <taxon>Rhabditoidea</taxon>
        <taxon>Rhabditidae</taxon>
        <taxon>Mesorhabditinae</taxon>
        <taxon>Mesorhabditis</taxon>
    </lineage>
</organism>
<sequence>PRFRGHHCVALAFCLVGTDEQTEPTVAKKVWSTTRQTIRRYARSKAEPSKIEIKIANIDLSDEEESEESHEMEEGKKGQRAVVIRENTESQGTDPSLPSTSGSTTIRPIPEMVEQIDETMDEPPDEQV</sequence>
<feature type="compositionally biased region" description="Acidic residues" evidence="1">
    <location>
        <begin position="61"/>
        <end position="71"/>
    </location>
</feature>
<keyword evidence="3" id="KW-1185">Reference proteome</keyword>
<feature type="non-terminal residue" evidence="2">
    <location>
        <position position="128"/>
    </location>
</feature>
<dbReference type="AlphaFoldDB" id="A0AA36FQM0"/>
<evidence type="ECO:0000313" key="2">
    <source>
        <dbReference type="EMBL" id="CAJ0557826.1"/>
    </source>
</evidence>
<feature type="non-terminal residue" evidence="2">
    <location>
        <position position="1"/>
    </location>
</feature>
<proteinExistence type="predicted"/>
<dbReference type="EMBL" id="CATQJA010000119">
    <property type="protein sequence ID" value="CAJ0557826.1"/>
    <property type="molecule type" value="Genomic_DNA"/>
</dbReference>
<feature type="compositionally biased region" description="Polar residues" evidence="1">
    <location>
        <begin position="89"/>
        <end position="106"/>
    </location>
</feature>
<name>A0AA36FQM0_9BILA</name>